<evidence type="ECO:0000259" key="3">
    <source>
        <dbReference type="Pfam" id="PF16655"/>
    </source>
</evidence>
<dbReference type="EMBL" id="CP000155">
    <property type="protein sequence ID" value="ABC28066.1"/>
    <property type="molecule type" value="Genomic_DNA"/>
</dbReference>
<dbReference type="PROSITE" id="PS51257">
    <property type="entry name" value="PROKAR_LIPOPROTEIN"/>
    <property type="match status" value="1"/>
</dbReference>
<evidence type="ECO:0000313" key="4">
    <source>
        <dbReference type="EMBL" id="ABC28066.1"/>
    </source>
</evidence>
<organism evidence="4 5">
    <name type="scientific">Hahella chejuensis (strain KCTC 2396)</name>
    <dbReference type="NCBI Taxonomy" id="349521"/>
    <lineage>
        <taxon>Bacteria</taxon>
        <taxon>Pseudomonadati</taxon>
        <taxon>Pseudomonadota</taxon>
        <taxon>Gammaproteobacteria</taxon>
        <taxon>Oceanospirillales</taxon>
        <taxon>Hahellaceae</taxon>
        <taxon>Hahella</taxon>
    </lineage>
</organism>
<dbReference type="InterPro" id="IPR038607">
    <property type="entry name" value="PhoD-like_sf"/>
</dbReference>
<dbReference type="Pfam" id="PF16655">
    <property type="entry name" value="PhoD_N"/>
    <property type="match status" value="1"/>
</dbReference>
<reference evidence="4 5" key="1">
    <citation type="journal article" date="2005" name="Nucleic Acids Res.">
        <title>Genomic blueprint of Hahella chejuensis, a marine microbe producing an algicidal agent.</title>
        <authorList>
            <person name="Jeong H."/>
            <person name="Yim J.H."/>
            <person name="Lee C."/>
            <person name="Choi S.-H."/>
            <person name="Park Y.K."/>
            <person name="Yoon S.H."/>
            <person name="Hur C.-G."/>
            <person name="Kang H.-Y."/>
            <person name="Kim D."/>
            <person name="Lee H.H."/>
            <person name="Park K.H."/>
            <person name="Park S.-H."/>
            <person name="Park H.-S."/>
            <person name="Lee H.K."/>
            <person name="Oh T.K."/>
            <person name="Kim J.F."/>
        </authorList>
    </citation>
    <scope>NUCLEOTIDE SEQUENCE [LARGE SCALE GENOMIC DNA]</scope>
    <source>
        <strain evidence="4 5">KCTC 2396</strain>
    </source>
</reference>
<dbReference type="PROSITE" id="PS51318">
    <property type="entry name" value="TAT"/>
    <property type="match status" value="1"/>
</dbReference>
<proteinExistence type="predicted"/>
<accession>Q2SMQ8</accession>
<dbReference type="eggNOG" id="COG3540">
    <property type="taxonomic scope" value="Bacteria"/>
</dbReference>
<dbReference type="KEGG" id="hch:HCH_01191"/>
<feature type="chain" id="PRO_5004215210" evidence="1">
    <location>
        <begin position="28"/>
        <end position="581"/>
    </location>
</feature>
<dbReference type="Gene3D" id="3.60.21.70">
    <property type="entry name" value="PhoD-like phosphatase"/>
    <property type="match status" value="1"/>
</dbReference>
<keyword evidence="1" id="KW-0732">Signal</keyword>
<dbReference type="Proteomes" id="UP000000238">
    <property type="component" value="Chromosome"/>
</dbReference>
<dbReference type="InterPro" id="IPR032093">
    <property type="entry name" value="PhoD_N"/>
</dbReference>
<dbReference type="Pfam" id="PF09423">
    <property type="entry name" value="PhoD"/>
    <property type="match status" value="1"/>
</dbReference>
<evidence type="ECO:0000256" key="1">
    <source>
        <dbReference type="SAM" id="SignalP"/>
    </source>
</evidence>
<keyword evidence="5" id="KW-1185">Reference proteome</keyword>
<dbReference type="InterPro" id="IPR052900">
    <property type="entry name" value="Phospholipid_Metab_Enz"/>
</dbReference>
<dbReference type="PANTHER" id="PTHR43606:SF2">
    <property type="entry name" value="ALKALINE PHOSPHATASE FAMILY PROTEIN (AFU_ORTHOLOGUE AFUA_5G03860)"/>
    <property type="match status" value="1"/>
</dbReference>
<sequence length="581" mass="63773">MKRISRREFIRVTAAGMGALAISTGLAGCSSDDDANSTYQVTFSHGVASGDPLSDRVIIWTRALPDDTGAEVSVSWEVADDAGFSNLLHNGTTQTSAAQDFTVKVDVLNLQPGATYYYRFTANGSASPAGATKTLPTVSPEQVKFAVFSCANYPAGHFNVYAEAALHDDLDAVIHLGDYIYEYGAGGYATEDAAAIGRTLPDDNANEILSLADYRKRYALYRSDANLQALHRKTPFITVWDDHEIADDTWKSGAKNHNDGEGEFEDRKIAALQAYFEWMPIRPVVDDNQEIIYRQFQFGDLVSLYMLDTRVLARDKQLDYLDYLDPVSGAFNAPQFSADVSDANRTLLGAEQRNWLQNTMAASNATWQVLGQQILMGRMLLPAELLTQLLNPDPNTILPAFAELANIKGRILMGDPSVTDAERVRVETVLPYNLDAWDGYAAEREVLFETAKAMNKNLVALAGDTHNAWASDLKTLSGDHVGVEFATASVSSPGLETYLSLPDDEATIAQTELGVTTLVSDLRYLNVNQRGYLLTTFTADEARADWRFVDTVKSPTYQLAAARSVSYKTLPGSNNRKLIEV</sequence>
<feature type="domain" description="PhoD-like phosphatase metallophosphatase" evidence="2">
    <location>
        <begin position="145"/>
        <end position="546"/>
    </location>
</feature>
<dbReference type="PANTHER" id="PTHR43606">
    <property type="entry name" value="PHOSPHATASE, PUTATIVE (AFU_ORTHOLOGUE AFUA_6G08710)-RELATED"/>
    <property type="match status" value="1"/>
</dbReference>
<feature type="domain" description="Phospholipase D N-terminal" evidence="3">
    <location>
        <begin position="45"/>
        <end position="134"/>
    </location>
</feature>
<dbReference type="CDD" id="cd07389">
    <property type="entry name" value="MPP_PhoD"/>
    <property type="match status" value="1"/>
</dbReference>
<dbReference type="InterPro" id="IPR018946">
    <property type="entry name" value="PhoD-like_MPP"/>
</dbReference>
<dbReference type="HOGENOM" id="CLU_015982_1_0_6"/>
<gene>
    <name evidence="4" type="ordered locus">HCH_01191</name>
</gene>
<dbReference type="InterPro" id="IPR006311">
    <property type="entry name" value="TAT_signal"/>
</dbReference>
<dbReference type="AlphaFoldDB" id="Q2SMQ8"/>
<dbReference type="InterPro" id="IPR029052">
    <property type="entry name" value="Metallo-depent_PP-like"/>
</dbReference>
<evidence type="ECO:0000313" key="5">
    <source>
        <dbReference type="Proteomes" id="UP000000238"/>
    </source>
</evidence>
<dbReference type="Gene3D" id="2.60.40.380">
    <property type="entry name" value="Purple acid phosphatase-like, N-terminal"/>
    <property type="match status" value="1"/>
</dbReference>
<protein>
    <submittedName>
        <fullName evidence="4">Phosphodiesterase/alkaline phosphatase D</fullName>
    </submittedName>
</protein>
<feature type="signal peptide" evidence="1">
    <location>
        <begin position="1"/>
        <end position="27"/>
    </location>
</feature>
<dbReference type="SUPFAM" id="SSF56300">
    <property type="entry name" value="Metallo-dependent phosphatases"/>
    <property type="match status" value="1"/>
</dbReference>
<name>Q2SMQ8_HAHCH</name>
<evidence type="ECO:0000259" key="2">
    <source>
        <dbReference type="Pfam" id="PF09423"/>
    </source>
</evidence>
<dbReference type="RefSeq" id="WP_011395139.1">
    <property type="nucleotide sequence ID" value="NC_007645.1"/>
</dbReference>
<dbReference type="OrthoDB" id="327733at2"/>
<dbReference type="STRING" id="349521.HCH_01191"/>